<comment type="caution">
    <text evidence="1">The sequence shown here is derived from an EMBL/GenBank/DDBJ whole genome shotgun (WGS) entry which is preliminary data.</text>
</comment>
<dbReference type="Proteomes" id="UP000479710">
    <property type="component" value="Unassembled WGS sequence"/>
</dbReference>
<sequence>MDFEATALRISFLQHLSTVVSVKELNEEGLWVVPRCCWLSCLGGGAEAKLIHDGCLDVAGRRVGGPHSLGDHRRRFPFLEFIVEGKRDGDDAVIVT</sequence>
<accession>A0A6G1DUJ2</accession>
<name>A0A6G1DUJ2_9ORYZ</name>
<gene>
    <name evidence="1" type="ORF">E2562_039299</name>
</gene>
<reference evidence="1 2" key="1">
    <citation type="submission" date="2019-11" db="EMBL/GenBank/DDBJ databases">
        <title>Whole genome sequence of Oryza granulata.</title>
        <authorList>
            <person name="Li W."/>
        </authorList>
    </citation>
    <scope>NUCLEOTIDE SEQUENCE [LARGE SCALE GENOMIC DNA]</scope>
    <source>
        <strain evidence="2">cv. Menghai</strain>
        <tissue evidence="1">Leaf</tissue>
    </source>
</reference>
<protein>
    <submittedName>
        <fullName evidence="1">Uncharacterized protein</fullName>
    </submittedName>
</protein>
<organism evidence="1 2">
    <name type="scientific">Oryza meyeriana var. granulata</name>
    <dbReference type="NCBI Taxonomy" id="110450"/>
    <lineage>
        <taxon>Eukaryota</taxon>
        <taxon>Viridiplantae</taxon>
        <taxon>Streptophyta</taxon>
        <taxon>Embryophyta</taxon>
        <taxon>Tracheophyta</taxon>
        <taxon>Spermatophyta</taxon>
        <taxon>Magnoliopsida</taxon>
        <taxon>Liliopsida</taxon>
        <taxon>Poales</taxon>
        <taxon>Poaceae</taxon>
        <taxon>BOP clade</taxon>
        <taxon>Oryzoideae</taxon>
        <taxon>Oryzeae</taxon>
        <taxon>Oryzinae</taxon>
        <taxon>Oryza</taxon>
        <taxon>Oryza meyeriana</taxon>
    </lineage>
</organism>
<dbReference type="AlphaFoldDB" id="A0A6G1DUJ2"/>
<evidence type="ECO:0000313" key="2">
    <source>
        <dbReference type="Proteomes" id="UP000479710"/>
    </source>
</evidence>
<evidence type="ECO:0000313" key="1">
    <source>
        <dbReference type="EMBL" id="KAF0915872.1"/>
    </source>
</evidence>
<dbReference type="EMBL" id="SPHZ02000006">
    <property type="protein sequence ID" value="KAF0915872.1"/>
    <property type="molecule type" value="Genomic_DNA"/>
</dbReference>
<proteinExistence type="predicted"/>
<keyword evidence="2" id="KW-1185">Reference proteome</keyword>